<dbReference type="Proteomes" id="UP001064048">
    <property type="component" value="Chromosome 14"/>
</dbReference>
<protein>
    <submittedName>
        <fullName evidence="1">Uncharacterized protein</fullName>
    </submittedName>
</protein>
<dbReference type="EMBL" id="CM046114">
    <property type="protein sequence ID" value="KAI8420463.1"/>
    <property type="molecule type" value="Genomic_DNA"/>
</dbReference>
<accession>A0ACC0J8Q0</accession>
<name>A0ACC0J8Q0_CHOFU</name>
<evidence type="ECO:0000313" key="2">
    <source>
        <dbReference type="Proteomes" id="UP001064048"/>
    </source>
</evidence>
<sequence length="1475" mass="160494">MDDVTPTAGAGRVVRVMFTADDDSDAIYKFQATLKNDSSTVSVPLYLPVRHTGALHAALGPLKGDTNAARSFVPLYLSSKDVDTALTVHFVVITRGGIIYRWGATTQCPVSSSTNKIYTAARNSRCSQTNLAYSTYQLAEGNTSDALLDRHLLRVMLPIKVTHQMCPDSHLITYFYYKGELVSASKYIEMEECFANKVEASWLSRQVAPGASASLSLTTHGLSLCALTAVDVAARGATPAPSIKDAVVQRLRRLIDAHRNLTEYDAAGECFLTTDTTDIPSSSMELTTRWLAAAGVRAAGGAPTSRRCVEAPSPLVANDATPPRSDFSEAWLWRLVAVGANGSAVAAARAPDAITRYEATALCVARNGITVSQPAVLQVFREFFIHADGPKRLRRGDSAIIQYRIFNYLYEPLSIQIQVLTDPHLEVSSEAVHAVCVGSRASVAWRVALHAALPGAARLALRASSVRDGACGGTASGLSDEVIIQIQVDPEGVPAQDHHSALLCGRGSPESRTSEISWSWPEVEAVPGTEAVTVWAVGDIVGPLLADADSLVLLPRGCGEQNMARLATNLLALRQLDPASAAAASAKEHVARDQQAEVMQIRDYTFAARYNRRERRGGGVAIVTRDGVPYTERPDIAALSVECVVECCAIELKPNANTSTACALAAYHAHASAWLRYGLLLWGHSSDAHQLFIMQKKCLRILANIHQPNNFRPNIWHQLKTVYFLRSNQNDIIRAGFTRQLQYVHSSGGFSAFGSTDDPSTWLTAFAVRYLRKAHEVLSPGLPTPPALERAERWLLSQQMENGCFRNEGQVFHRELKGGLNEDGEIANVALTAYVITSLVESTPNLPYTVVRNTLSCLRALPPLKTKTPTRVYAHAVLAYAFMRLRKYEDELRKTNEASPWENEALENDEDVRELVQLMRIARRQEEFVWWETNSLATSVEATGYALLALAACAPALSASCAHDARGAARWLAAHRGPGGGFVATQDTLVALEALTAWSAAQPPTPAHLNVTVRAGGTVASAVLTPDIKVPEVMKTGLGKLDVAVEGSGCALVQATRSYHTLAPSDQGSRLSVQVSVRTDGPFDCAADGSGCFCAAVVEACVLWSGEFPEMALLDIALPGGFGADAALLYALLREPDTLVRRIEVSANAGRATLYLAARGAAGGLRRCFPVHAVGPAAATRPAHARLADYYAPANNDTQMYTIPEDCPSKISHRSNDYLRSENLFNKAISEDSGEIIITDEFSFEDVPEGIPLEDPIYDNLTQPEEKLNETEIQSRVAGNLQEAPNVDNSDSDTQVDSEKATSKLESENEIIRIDDKIERNFEKDEYKSNMQTTVVPVIIHTEKELESTPANNLNTEFDESVKLKSLDTNEHKIEIRDDTKQEEQAAGVENPQLSHFHVIDSEKDLDVPSGIEGPVPAVVLPPPNFVPIRSNTAVFDAAAFPSIQANPKALYSYPPYSYYVYTELPRFRYAYNKR</sequence>
<comment type="caution">
    <text evidence="1">The sequence shown here is derived from an EMBL/GenBank/DDBJ whole genome shotgun (WGS) entry which is preliminary data.</text>
</comment>
<evidence type="ECO:0000313" key="1">
    <source>
        <dbReference type="EMBL" id="KAI8420463.1"/>
    </source>
</evidence>
<proteinExistence type="predicted"/>
<reference evidence="1 2" key="1">
    <citation type="journal article" date="2022" name="Genome Biol. Evol.">
        <title>The Spruce Budworm Genome: Reconstructing the Evolutionary History of Antifreeze Proteins.</title>
        <authorList>
            <person name="Beliveau C."/>
            <person name="Gagne P."/>
            <person name="Picq S."/>
            <person name="Vernygora O."/>
            <person name="Keeling C.I."/>
            <person name="Pinkney K."/>
            <person name="Doucet D."/>
            <person name="Wen F."/>
            <person name="Johnston J.S."/>
            <person name="Maaroufi H."/>
            <person name="Boyle B."/>
            <person name="Laroche J."/>
            <person name="Dewar K."/>
            <person name="Juretic N."/>
            <person name="Blackburn G."/>
            <person name="Nisole A."/>
            <person name="Brunet B."/>
            <person name="Brandao M."/>
            <person name="Lumley L."/>
            <person name="Duan J."/>
            <person name="Quan G."/>
            <person name="Lucarotti C.J."/>
            <person name="Roe A.D."/>
            <person name="Sperling F.A.H."/>
            <person name="Levesque R.C."/>
            <person name="Cusson M."/>
        </authorList>
    </citation>
    <scope>NUCLEOTIDE SEQUENCE [LARGE SCALE GENOMIC DNA]</scope>
    <source>
        <strain evidence="1">Glfc:IPQL:Cfum</strain>
    </source>
</reference>
<gene>
    <name evidence="1" type="ORF">MSG28_008950</name>
</gene>
<organism evidence="1 2">
    <name type="scientific">Choristoneura fumiferana</name>
    <name type="common">Spruce budworm moth</name>
    <name type="synonym">Archips fumiferana</name>
    <dbReference type="NCBI Taxonomy" id="7141"/>
    <lineage>
        <taxon>Eukaryota</taxon>
        <taxon>Metazoa</taxon>
        <taxon>Ecdysozoa</taxon>
        <taxon>Arthropoda</taxon>
        <taxon>Hexapoda</taxon>
        <taxon>Insecta</taxon>
        <taxon>Pterygota</taxon>
        <taxon>Neoptera</taxon>
        <taxon>Endopterygota</taxon>
        <taxon>Lepidoptera</taxon>
        <taxon>Glossata</taxon>
        <taxon>Ditrysia</taxon>
        <taxon>Tortricoidea</taxon>
        <taxon>Tortricidae</taxon>
        <taxon>Tortricinae</taxon>
        <taxon>Choristoneura</taxon>
    </lineage>
</organism>
<keyword evidence="2" id="KW-1185">Reference proteome</keyword>